<dbReference type="Pfam" id="PF12937">
    <property type="entry name" value="F-box-like"/>
    <property type="match status" value="1"/>
</dbReference>
<organism evidence="6 7">
    <name type="scientific">Nannochloropsis salina CCMP1776</name>
    <dbReference type="NCBI Taxonomy" id="1027361"/>
    <lineage>
        <taxon>Eukaryota</taxon>
        <taxon>Sar</taxon>
        <taxon>Stramenopiles</taxon>
        <taxon>Ochrophyta</taxon>
        <taxon>Eustigmatophyceae</taxon>
        <taxon>Eustigmatales</taxon>
        <taxon>Monodopsidaceae</taxon>
        <taxon>Microchloropsis</taxon>
        <taxon>Microchloropsis salina</taxon>
    </lineage>
</organism>
<comment type="caution">
    <text evidence="6">The sequence shown here is derived from an EMBL/GenBank/DDBJ whole genome shotgun (WGS) entry which is preliminary data.</text>
</comment>
<proteinExistence type="predicted"/>
<feature type="region of interest" description="Disordered" evidence="4">
    <location>
        <begin position="298"/>
        <end position="357"/>
    </location>
</feature>
<dbReference type="OrthoDB" id="10319719at2759"/>
<evidence type="ECO:0000256" key="3">
    <source>
        <dbReference type="ARBA" id="ARBA00022833"/>
    </source>
</evidence>
<dbReference type="InterPro" id="IPR001810">
    <property type="entry name" value="F-box_dom"/>
</dbReference>
<evidence type="ECO:0000256" key="4">
    <source>
        <dbReference type="SAM" id="MobiDB-lite"/>
    </source>
</evidence>
<name>A0A4D9CTU0_9STRA</name>
<dbReference type="AlphaFoldDB" id="A0A4D9CTU0"/>
<dbReference type="InterPro" id="IPR036047">
    <property type="entry name" value="F-box-like_dom_sf"/>
</dbReference>
<sequence length="950" mass="104712">MASGIYFDLPGFDLLRPVIPASSARKHEDVGKWKPVASNFSLNLPTVSSVERSVLEDRRRKQRRLEKDREFACTPSMKLDVKEDDEGGLTGCSVGELSSMQQELESSWNCLKCTFLNAPDDRSCEACGGISQWRIRLREKKAAAMTAHRRCEERAQEQHQERCRDLMDLEEEEETEVEEGGKGGRVICVEQEVRPCASTGLVSSYAHPTTAVAATEALSTSATATAKLLRATPVLIHGGGPFQVLPLDLLLHCLSFLHEAPVYAGLRAVAKHWNEVAEHESLWRVLAEKDWQEPKRRACLLGGGPSRAGASSTTPVATGAADGKEPRTPGWPPNAERRDYARTPSASSPASPPAPATWACSACGLRQADPFGLNCELCSTEREIILPPSGPPAGRPAGGGEEEASCFRVVKDYQELAEIWRDSNAKAAAAASGQGRDHRRGRLSQTGEGRSGREEKPEERGAQGAELTPFQSGLLKPVSLLAASSPPTALRSSLATITRAPASGGREREQEGPVPEAGGDLESGRDEQARSFMAGTGRESAWEVAETRTGDFYWLYKMRALDRIWAGRWDSLHRGWEWLSNSCRVALRARLYATREQIHQRDDSLIPIISSFQKCVNKLTRRDWPLLWECMRAEFALQAEALRRDIIRHMRGSRLEEKGLVAAYRFFLQDLLKCFGVYTAWVFEVSSFFMKMNDQISGESFRATTASFGGCGALDAANTPYLPEVALVAFRDHVVQHFSILTPVLQVVEGDGGLRLAAFFQKGGDEDRGAGREASRLGEEGGCFKGCSVPLPQQRRLLEVVEPEESEVDETVLATRGMSFRALQAAARHGSHRRITMYLAEDLIKLGRMVEELDVVEQGSASQCEAFRRLLLKPLRATLAELRVDGVGRREGGIRGDEIGGCDREEALEMMAMNEGGDRVGDSRGIFRRLSRGRRAGHDEDGIVKRRRLV</sequence>
<dbReference type="SUPFAM" id="SSF90209">
    <property type="entry name" value="Ran binding protein zinc finger-like"/>
    <property type="match status" value="1"/>
</dbReference>
<dbReference type="PROSITE" id="PS01358">
    <property type="entry name" value="ZF_RANBP2_1"/>
    <property type="match status" value="1"/>
</dbReference>
<feature type="domain" description="RanBP2-type" evidence="5">
    <location>
        <begin position="108"/>
        <end position="127"/>
    </location>
</feature>
<feature type="compositionally biased region" description="Basic and acidic residues" evidence="4">
    <location>
        <begin position="450"/>
        <end position="461"/>
    </location>
</feature>
<feature type="region of interest" description="Disordered" evidence="4">
    <location>
        <begin position="428"/>
        <end position="469"/>
    </location>
</feature>
<evidence type="ECO:0000313" key="7">
    <source>
        <dbReference type="Proteomes" id="UP000355283"/>
    </source>
</evidence>
<dbReference type="InterPro" id="IPR036443">
    <property type="entry name" value="Znf_RanBP2_sf"/>
</dbReference>
<dbReference type="SMART" id="SM00547">
    <property type="entry name" value="ZnF_RBZ"/>
    <property type="match status" value="2"/>
</dbReference>
<gene>
    <name evidence="6" type="ORF">NSK_007628</name>
</gene>
<evidence type="ECO:0000256" key="1">
    <source>
        <dbReference type="ARBA" id="ARBA00022723"/>
    </source>
</evidence>
<dbReference type="SUPFAM" id="SSF81383">
    <property type="entry name" value="F-box domain"/>
    <property type="match status" value="1"/>
</dbReference>
<dbReference type="EMBL" id="SDOX01000145">
    <property type="protein sequence ID" value="TFJ80985.1"/>
    <property type="molecule type" value="Genomic_DNA"/>
</dbReference>
<keyword evidence="7" id="KW-1185">Reference proteome</keyword>
<keyword evidence="2" id="KW-0863">Zinc-finger</keyword>
<reference evidence="6 7" key="1">
    <citation type="submission" date="2019-01" db="EMBL/GenBank/DDBJ databases">
        <title>Nuclear Genome Assembly of the Microalgal Biofuel strain Nannochloropsis salina CCMP1776.</title>
        <authorList>
            <person name="Hovde B."/>
        </authorList>
    </citation>
    <scope>NUCLEOTIDE SEQUENCE [LARGE SCALE GENOMIC DNA]</scope>
    <source>
        <strain evidence="6 7">CCMP1776</strain>
    </source>
</reference>
<evidence type="ECO:0000256" key="2">
    <source>
        <dbReference type="ARBA" id="ARBA00022771"/>
    </source>
</evidence>
<dbReference type="GO" id="GO:0008270">
    <property type="term" value="F:zinc ion binding"/>
    <property type="evidence" value="ECO:0007669"/>
    <property type="project" value="UniProtKB-KW"/>
</dbReference>
<dbReference type="InterPro" id="IPR001876">
    <property type="entry name" value="Znf_RanBP2"/>
</dbReference>
<protein>
    <recommendedName>
        <fullName evidence="5">RanBP2-type domain-containing protein</fullName>
    </recommendedName>
</protein>
<evidence type="ECO:0000259" key="5">
    <source>
        <dbReference type="PROSITE" id="PS01358"/>
    </source>
</evidence>
<dbReference type="Proteomes" id="UP000355283">
    <property type="component" value="Unassembled WGS sequence"/>
</dbReference>
<evidence type="ECO:0000313" key="6">
    <source>
        <dbReference type="EMBL" id="TFJ80985.1"/>
    </source>
</evidence>
<keyword evidence="3" id="KW-0862">Zinc</keyword>
<keyword evidence="1" id="KW-0479">Metal-binding</keyword>
<accession>A0A4D9CTU0</accession>
<feature type="region of interest" description="Disordered" evidence="4">
    <location>
        <begin position="490"/>
        <end position="524"/>
    </location>
</feature>
<dbReference type="Gene3D" id="1.20.1280.50">
    <property type="match status" value="1"/>
</dbReference>